<feature type="non-terminal residue" evidence="1">
    <location>
        <position position="122"/>
    </location>
</feature>
<evidence type="ECO:0000313" key="1">
    <source>
        <dbReference type="EMBL" id="GAI30910.1"/>
    </source>
</evidence>
<dbReference type="EMBL" id="BARV01015471">
    <property type="protein sequence ID" value="GAI30910.1"/>
    <property type="molecule type" value="Genomic_DNA"/>
</dbReference>
<organism evidence="1">
    <name type="scientific">marine sediment metagenome</name>
    <dbReference type="NCBI Taxonomy" id="412755"/>
    <lineage>
        <taxon>unclassified sequences</taxon>
        <taxon>metagenomes</taxon>
        <taxon>ecological metagenomes</taxon>
    </lineage>
</organism>
<dbReference type="AlphaFoldDB" id="X1NVV4"/>
<evidence type="ECO:0008006" key="2">
    <source>
        <dbReference type="Google" id="ProtNLM"/>
    </source>
</evidence>
<protein>
    <recommendedName>
        <fullName evidence="2">SbsA Ig-like domain-containing protein</fullName>
    </recommendedName>
</protein>
<dbReference type="Gene3D" id="2.60.40.3710">
    <property type="match status" value="1"/>
</dbReference>
<gene>
    <name evidence="1" type="ORF">S06H3_26727</name>
</gene>
<name>X1NVV4_9ZZZZ</name>
<sequence length="122" mass="13543">MSFVLGDTLDVTVSAGDEYANRQDYTWTFIVKDDIKPPYFTVASPVNPDLTHPDENIALVFPSDIDKLKVTTSLKGSLNENMPGLWAWSDSVYIFTPSSPYPLGYQLTLTVDATDIHNNSIP</sequence>
<comment type="caution">
    <text evidence="1">The sequence shown here is derived from an EMBL/GenBank/DDBJ whole genome shotgun (WGS) entry which is preliminary data.</text>
</comment>
<accession>X1NVV4</accession>
<reference evidence="1" key="1">
    <citation type="journal article" date="2014" name="Front. Microbiol.">
        <title>High frequency of phylogenetically diverse reductive dehalogenase-homologous genes in deep subseafloor sedimentary metagenomes.</title>
        <authorList>
            <person name="Kawai M."/>
            <person name="Futagami T."/>
            <person name="Toyoda A."/>
            <person name="Takaki Y."/>
            <person name="Nishi S."/>
            <person name="Hori S."/>
            <person name="Arai W."/>
            <person name="Tsubouchi T."/>
            <person name="Morono Y."/>
            <person name="Uchiyama I."/>
            <person name="Ito T."/>
            <person name="Fujiyama A."/>
            <person name="Inagaki F."/>
            <person name="Takami H."/>
        </authorList>
    </citation>
    <scope>NUCLEOTIDE SEQUENCE</scope>
    <source>
        <strain evidence="1">Expedition CK06-06</strain>
    </source>
</reference>
<proteinExistence type="predicted"/>